<evidence type="ECO:0000256" key="1">
    <source>
        <dbReference type="SAM" id="MobiDB-lite"/>
    </source>
</evidence>
<sequence length="176" mass="19514">MRDDVAGGPVARAALSVGAVTDRCGVHRDGDNVAVLADIYGRPNTKLVVIAVSAHLHSMETNSSMILTKYLEVHCRCKRPKLKEREDVKESIPVDVTTISQDHNYYTHDYRAYDDIDAELPTKSIQELEREIARLEGELGRMKVRPSKMSVQDIIGDKDKVKSSTGVEPLTPGVLE</sequence>
<protein>
    <submittedName>
        <fullName evidence="2">Uncharacterized protein</fullName>
    </submittedName>
</protein>
<accession>A0A9D4HXC6</accession>
<proteinExistence type="predicted"/>
<dbReference type="EMBL" id="JAIWYP010000011">
    <property type="protein sequence ID" value="KAH3736374.1"/>
    <property type="molecule type" value="Genomic_DNA"/>
</dbReference>
<feature type="region of interest" description="Disordered" evidence="1">
    <location>
        <begin position="151"/>
        <end position="176"/>
    </location>
</feature>
<evidence type="ECO:0000313" key="2">
    <source>
        <dbReference type="EMBL" id="KAH3736374.1"/>
    </source>
</evidence>
<reference evidence="2" key="1">
    <citation type="journal article" date="2019" name="bioRxiv">
        <title>The Genome of the Zebra Mussel, Dreissena polymorpha: A Resource for Invasive Species Research.</title>
        <authorList>
            <person name="McCartney M.A."/>
            <person name="Auch B."/>
            <person name="Kono T."/>
            <person name="Mallez S."/>
            <person name="Zhang Y."/>
            <person name="Obille A."/>
            <person name="Becker A."/>
            <person name="Abrahante J.E."/>
            <person name="Garbe J."/>
            <person name="Badalamenti J.P."/>
            <person name="Herman A."/>
            <person name="Mangelson H."/>
            <person name="Liachko I."/>
            <person name="Sullivan S."/>
            <person name="Sone E.D."/>
            <person name="Koren S."/>
            <person name="Silverstein K.A.T."/>
            <person name="Beckman K.B."/>
            <person name="Gohl D.M."/>
        </authorList>
    </citation>
    <scope>NUCLEOTIDE SEQUENCE</scope>
    <source>
        <strain evidence="2">Duluth1</strain>
        <tissue evidence="2">Whole animal</tissue>
    </source>
</reference>
<keyword evidence="3" id="KW-1185">Reference proteome</keyword>
<dbReference type="Proteomes" id="UP000828390">
    <property type="component" value="Unassembled WGS sequence"/>
</dbReference>
<gene>
    <name evidence="2" type="ORF">DPMN_042937</name>
</gene>
<name>A0A9D4HXC6_DREPO</name>
<comment type="caution">
    <text evidence="2">The sequence shown here is derived from an EMBL/GenBank/DDBJ whole genome shotgun (WGS) entry which is preliminary data.</text>
</comment>
<dbReference type="AlphaFoldDB" id="A0A9D4HXC6"/>
<reference evidence="2" key="2">
    <citation type="submission" date="2020-11" db="EMBL/GenBank/DDBJ databases">
        <authorList>
            <person name="McCartney M.A."/>
            <person name="Auch B."/>
            <person name="Kono T."/>
            <person name="Mallez S."/>
            <person name="Becker A."/>
            <person name="Gohl D.M."/>
            <person name="Silverstein K.A.T."/>
            <person name="Koren S."/>
            <person name="Bechman K.B."/>
            <person name="Herman A."/>
            <person name="Abrahante J.E."/>
            <person name="Garbe J."/>
        </authorList>
    </citation>
    <scope>NUCLEOTIDE SEQUENCE</scope>
    <source>
        <strain evidence="2">Duluth1</strain>
        <tissue evidence="2">Whole animal</tissue>
    </source>
</reference>
<organism evidence="2 3">
    <name type="scientific">Dreissena polymorpha</name>
    <name type="common">Zebra mussel</name>
    <name type="synonym">Mytilus polymorpha</name>
    <dbReference type="NCBI Taxonomy" id="45954"/>
    <lineage>
        <taxon>Eukaryota</taxon>
        <taxon>Metazoa</taxon>
        <taxon>Spiralia</taxon>
        <taxon>Lophotrochozoa</taxon>
        <taxon>Mollusca</taxon>
        <taxon>Bivalvia</taxon>
        <taxon>Autobranchia</taxon>
        <taxon>Heteroconchia</taxon>
        <taxon>Euheterodonta</taxon>
        <taxon>Imparidentia</taxon>
        <taxon>Neoheterodontei</taxon>
        <taxon>Myida</taxon>
        <taxon>Dreissenoidea</taxon>
        <taxon>Dreissenidae</taxon>
        <taxon>Dreissena</taxon>
    </lineage>
</organism>
<evidence type="ECO:0000313" key="3">
    <source>
        <dbReference type="Proteomes" id="UP000828390"/>
    </source>
</evidence>